<dbReference type="KEGG" id="dsq:DICSQDRAFT_130648"/>
<evidence type="ECO:0000256" key="1">
    <source>
        <dbReference type="SAM" id="MobiDB-lite"/>
    </source>
</evidence>
<dbReference type="HOGENOM" id="CLU_1975748_0_0_1"/>
<dbReference type="RefSeq" id="XP_007371966.1">
    <property type="nucleotide sequence ID" value="XM_007371904.1"/>
</dbReference>
<feature type="non-terminal residue" evidence="2">
    <location>
        <position position="1"/>
    </location>
</feature>
<dbReference type="GeneID" id="18834670"/>
<protein>
    <submittedName>
        <fullName evidence="2">Uncharacterized protein</fullName>
    </submittedName>
</protein>
<feature type="region of interest" description="Disordered" evidence="1">
    <location>
        <begin position="82"/>
        <end position="127"/>
    </location>
</feature>
<dbReference type="EMBL" id="JH719848">
    <property type="protein sequence ID" value="EJF55294.1"/>
    <property type="molecule type" value="Genomic_DNA"/>
</dbReference>
<dbReference type="AlphaFoldDB" id="R7SGL2"/>
<proteinExistence type="predicted"/>
<accession>R7SGL2</accession>
<dbReference type="Proteomes" id="UP000053319">
    <property type="component" value="Unassembled WGS sequence"/>
</dbReference>
<feature type="compositionally biased region" description="Basic and acidic residues" evidence="1">
    <location>
        <begin position="100"/>
        <end position="117"/>
    </location>
</feature>
<organism evidence="2 3">
    <name type="scientific">Dichomitus squalens (strain LYAD-421)</name>
    <name type="common">Western red white-rot fungus</name>
    <dbReference type="NCBI Taxonomy" id="732165"/>
    <lineage>
        <taxon>Eukaryota</taxon>
        <taxon>Fungi</taxon>
        <taxon>Dikarya</taxon>
        <taxon>Basidiomycota</taxon>
        <taxon>Agaricomycotina</taxon>
        <taxon>Agaricomycetes</taxon>
        <taxon>Polyporales</taxon>
        <taxon>Polyporaceae</taxon>
        <taxon>Dichomitus</taxon>
    </lineage>
</organism>
<feature type="compositionally biased region" description="Polar residues" evidence="1">
    <location>
        <begin position="118"/>
        <end position="127"/>
    </location>
</feature>
<name>R7SGL2_DICSQ</name>
<evidence type="ECO:0000313" key="2">
    <source>
        <dbReference type="EMBL" id="EJF55294.1"/>
    </source>
</evidence>
<evidence type="ECO:0000313" key="3">
    <source>
        <dbReference type="Proteomes" id="UP000053319"/>
    </source>
</evidence>
<sequence>VSMDWTVGWYPRLDHMEEVREETALSPLKTSYGSSTLATPFGCICFTETAPSKERHTPGDGMSKEWHNLEIQHEVDQVVRGDVDSCEPRGGNVPPLESDQVGKDQKSGVRDYADQARRTISASRNEC</sequence>
<reference evidence="2 3" key="1">
    <citation type="journal article" date="2012" name="Science">
        <title>The Paleozoic origin of enzymatic lignin decomposition reconstructed from 31 fungal genomes.</title>
        <authorList>
            <person name="Floudas D."/>
            <person name="Binder M."/>
            <person name="Riley R."/>
            <person name="Barry K."/>
            <person name="Blanchette R.A."/>
            <person name="Henrissat B."/>
            <person name="Martinez A.T."/>
            <person name="Otillar R."/>
            <person name="Spatafora J.W."/>
            <person name="Yadav J.S."/>
            <person name="Aerts A."/>
            <person name="Benoit I."/>
            <person name="Boyd A."/>
            <person name="Carlson A."/>
            <person name="Copeland A."/>
            <person name="Coutinho P.M."/>
            <person name="de Vries R.P."/>
            <person name="Ferreira P."/>
            <person name="Findley K."/>
            <person name="Foster B."/>
            <person name="Gaskell J."/>
            <person name="Glotzer D."/>
            <person name="Gorecki P."/>
            <person name="Heitman J."/>
            <person name="Hesse C."/>
            <person name="Hori C."/>
            <person name="Igarashi K."/>
            <person name="Jurgens J.A."/>
            <person name="Kallen N."/>
            <person name="Kersten P."/>
            <person name="Kohler A."/>
            <person name="Kuees U."/>
            <person name="Kumar T.K.A."/>
            <person name="Kuo A."/>
            <person name="LaButti K."/>
            <person name="Larrondo L.F."/>
            <person name="Lindquist E."/>
            <person name="Ling A."/>
            <person name="Lombard V."/>
            <person name="Lucas S."/>
            <person name="Lundell T."/>
            <person name="Martin R."/>
            <person name="McLaughlin D.J."/>
            <person name="Morgenstern I."/>
            <person name="Morin E."/>
            <person name="Murat C."/>
            <person name="Nagy L.G."/>
            <person name="Nolan M."/>
            <person name="Ohm R.A."/>
            <person name="Patyshakuliyeva A."/>
            <person name="Rokas A."/>
            <person name="Ruiz-Duenas F.J."/>
            <person name="Sabat G."/>
            <person name="Salamov A."/>
            <person name="Samejima M."/>
            <person name="Schmutz J."/>
            <person name="Slot J.C."/>
            <person name="St John F."/>
            <person name="Stenlid J."/>
            <person name="Sun H."/>
            <person name="Sun S."/>
            <person name="Syed K."/>
            <person name="Tsang A."/>
            <person name="Wiebenga A."/>
            <person name="Young D."/>
            <person name="Pisabarro A."/>
            <person name="Eastwood D.C."/>
            <person name="Martin F."/>
            <person name="Cullen D."/>
            <person name="Grigoriev I.V."/>
            <person name="Hibbett D.S."/>
        </authorList>
    </citation>
    <scope>NUCLEOTIDE SEQUENCE [LARGE SCALE GENOMIC DNA]</scope>
    <source>
        <strain evidence="2 3">LYAD-421 SS1</strain>
    </source>
</reference>
<gene>
    <name evidence="2" type="ORF">DICSQDRAFT_130648</name>
</gene>